<evidence type="ECO:0000256" key="1">
    <source>
        <dbReference type="ARBA" id="ARBA00004651"/>
    </source>
</evidence>
<feature type="transmembrane region" description="Helical" evidence="6">
    <location>
        <begin position="180"/>
        <end position="199"/>
    </location>
</feature>
<evidence type="ECO:0000256" key="2">
    <source>
        <dbReference type="ARBA" id="ARBA00022475"/>
    </source>
</evidence>
<proteinExistence type="predicted"/>
<keyword evidence="8" id="KW-1185">Reference proteome</keyword>
<dbReference type="InterPro" id="IPR022791">
    <property type="entry name" value="L-PG_synthase/AglD"/>
</dbReference>
<dbReference type="Proteomes" id="UP000538147">
    <property type="component" value="Unassembled WGS sequence"/>
</dbReference>
<protein>
    <submittedName>
        <fullName evidence="7">Uncharacterized membrane protein YbhN (UPF0104 family)</fullName>
    </submittedName>
</protein>
<evidence type="ECO:0000256" key="4">
    <source>
        <dbReference type="ARBA" id="ARBA00022989"/>
    </source>
</evidence>
<organism evidence="7 8">
    <name type="scientific">Polymorphobacter multimanifer</name>
    <dbReference type="NCBI Taxonomy" id="1070431"/>
    <lineage>
        <taxon>Bacteria</taxon>
        <taxon>Pseudomonadati</taxon>
        <taxon>Pseudomonadota</taxon>
        <taxon>Alphaproteobacteria</taxon>
        <taxon>Sphingomonadales</taxon>
        <taxon>Sphingosinicellaceae</taxon>
        <taxon>Polymorphobacter</taxon>
    </lineage>
</organism>
<keyword evidence="4 6" id="KW-1133">Transmembrane helix</keyword>
<feature type="transmembrane region" description="Helical" evidence="6">
    <location>
        <begin position="255"/>
        <end position="279"/>
    </location>
</feature>
<comment type="caution">
    <text evidence="7">The sequence shown here is derived from an EMBL/GenBank/DDBJ whole genome shotgun (WGS) entry which is preliminary data.</text>
</comment>
<feature type="transmembrane region" description="Helical" evidence="6">
    <location>
        <begin position="291"/>
        <end position="317"/>
    </location>
</feature>
<dbReference type="PANTHER" id="PTHR39087:SF2">
    <property type="entry name" value="UPF0104 MEMBRANE PROTEIN MJ1595"/>
    <property type="match status" value="1"/>
</dbReference>
<feature type="transmembrane region" description="Helical" evidence="6">
    <location>
        <begin position="219"/>
        <end position="243"/>
    </location>
</feature>
<dbReference type="GO" id="GO:0005886">
    <property type="term" value="C:plasma membrane"/>
    <property type="evidence" value="ECO:0007669"/>
    <property type="project" value="UniProtKB-SubCell"/>
</dbReference>
<feature type="transmembrane region" description="Helical" evidence="6">
    <location>
        <begin position="136"/>
        <end position="160"/>
    </location>
</feature>
<comment type="subcellular location">
    <subcellularLocation>
        <location evidence="1">Cell membrane</location>
        <topology evidence="1">Multi-pass membrane protein</topology>
    </subcellularLocation>
</comment>
<keyword evidence="5 6" id="KW-0472">Membrane</keyword>
<dbReference type="RefSeq" id="WP_184193521.1">
    <property type="nucleotide sequence ID" value="NZ_JACIIV010000001.1"/>
</dbReference>
<feature type="transmembrane region" description="Helical" evidence="6">
    <location>
        <begin position="22"/>
        <end position="39"/>
    </location>
</feature>
<evidence type="ECO:0000256" key="5">
    <source>
        <dbReference type="ARBA" id="ARBA00023136"/>
    </source>
</evidence>
<sequence length="341" mass="35984">MSTRDAAVAADAAKPRVGLKQWFGVALGLLVLALGAWGLSKIAGQVTIADVMAEVRATPVHLIVAAAVSAAISYVVLVGYDWLATRHLGYTIGWPTLAAASFASFTMSHTLGVTVLTGGTVRYRIYTRAGVKAADIAMIILLCGWTFWLGIVFVAGVGLLAAPDLSAPFREFAPAGFEHLAGLALLAGTFAYLLLATVWRREFRILRYAFTIPDGRETLLQIVIGAIDLAFAGGALFLLLLAVPGTPDLLTFLTIYAVAMVIGALSHAPGGLGVFEIVVVSLMPDADKAGVLAAVALFRLIYTFIPFLLGLVVIAVMEANAVRKLRRERRAASPPAPANRA</sequence>
<dbReference type="EMBL" id="JACIIV010000001">
    <property type="protein sequence ID" value="MBB6225878.1"/>
    <property type="molecule type" value="Genomic_DNA"/>
</dbReference>
<evidence type="ECO:0000256" key="3">
    <source>
        <dbReference type="ARBA" id="ARBA00022692"/>
    </source>
</evidence>
<feature type="transmembrane region" description="Helical" evidence="6">
    <location>
        <begin position="92"/>
        <end position="116"/>
    </location>
</feature>
<evidence type="ECO:0000256" key="6">
    <source>
        <dbReference type="SAM" id="Phobius"/>
    </source>
</evidence>
<accession>A0A841LA24</accession>
<dbReference type="Pfam" id="PF03706">
    <property type="entry name" value="LPG_synthase_TM"/>
    <property type="match status" value="1"/>
</dbReference>
<evidence type="ECO:0000313" key="7">
    <source>
        <dbReference type="EMBL" id="MBB6225878.1"/>
    </source>
</evidence>
<dbReference type="AlphaFoldDB" id="A0A841LA24"/>
<keyword evidence="3 6" id="KW-0812">Transmembrane</keyword>
<reference evidence="7 8" key="1">
    <citation type="submission" date="2020-08" db="EMBL/GenBank/DDBJ databases">
        <title>Genomic Encyclopedia of Type Strains, Phase IV (KMG-IV): sequencing the most valuable type-strain genomes for metagenomic binning, comparative biology and taxonomic classification.</title>
        <authorList>
            <person name="Goeker M."/>
        </authorList>
    </citation>
    <scope>NUCLEOTIDE SEQUENCE [LARGE SCALE GENOMIC DNA]</scope>
    <source>
        <strain evidence="7 8">DSM 102189</strain>
    </source>
</reference>
<dbReference type="PANTHER" id="PTHR39087">
    <property type="entry name" value="UPF0104 MEMBRANE PROTEIN MJ1595"/>
    <property type="match status" value="1"/>
</dbReference>
<name>A0A841LA24_9SPHN</name>
<evidence type="ECO:0000313" key="8">
    <source>
        <dbReference type="Proteomes" id="UP000538147"/>
    </source>
</evidence>
<keyword evidence="2" id="KW-1003">Cell membrane</keyword>
<gene>
    <name evidence="7" type="ORF">FHS79_000029</name>
</gene>
<feature type="transmembrane region" description="Helical" evidence="6">
    <location>
        <begin position="60"/>
        <end position="80"/>
    </location>
</feature>